<dbReference type="Proteomes" id="UP000238296">
    <property type="component" value="Unassembled WGS sequence"/>
</dbReference>
<dbReference type="EMBL" id="PPEA01000959">
    <property type="protein sequence ID" value="PQM44129.1"/>
    <property type="molecule type" value="Genomic_DNA"/>
</dbReference>
<name>A0A2S8BBV2_9MYCO</name>
<reference evidence="1 2" key="1">
    <citation type="journal article" date="2017" name="Int. J. Syst. Evol. Microbiol.">
        <title>Mycobacterium talmoniae sp. nov., a slowly growing mycobacterium isolated from human respiratory samples.</title>
        <authorList>
            <person name="Davidson R.M."/>
            <person name="DeGroote M.A."/>
            <person name="Marola J.L."/>
            <person name="Buss S."/>
            <person name="Jones V."/>
            <person name="McNeil M.R."/>
            <person name="Freifeld A.G."/>
            <person name="Elaine Epperson L."/>
            <person name="Hasan N.A."/>
            <person name="Jackson M."/>
            <person name="Iwen P.C."/>
            <person name="Salfinger M."/>
            <person name="Strong M."/>
        </authorList>
    </citation>
    <scope>NUCLEOTIDE SEQUENCE [LARGE SCALE GENOMIC DNA]</scope>
    <source>
        <strain evidence="1 2">ATCC BAA-2683</strain>
    </source>
</reference>
<evidence type="ECO:0000313" key="1">
    <source>
        <dbReference type="EMBL" id="PQM44129.1"/>
    </source>
</evidence>
<sequence length="51" mass="5517">MNAVCEATSMLTRQANWSRRCTALITASTWAGGPAITVWCGAEYPATLTPW</sequence>
<comment type="caution">
    <text evidence="1">The sequence shown here is derived from an EMBL/GenBank/DDBJ whole genome shotgun (WGS) entry which is preliminary data.</text>
</comment>
<evidence type="ECO:0000313" key="2">
    <source>
        <dbReference type="Proteomes" id="UP000238296"/>
    </source>
</evidence>
<proteinExistence type="predicted"/>
<dbReference type="AlphaFoldDB" id="A0A2S8BBV2"/>
<accession>A0A2S8BBV2</accession>
<protein>
    <submittedName>
        <fullName evidence="1">Uncharacterized protein</fullName>
    </submittedName>
</protein>
<organism evidence="1 2">
    <name type="scientific">Mycobacterium talmoniae</name>
    <dbReference type="NCBI Taxonomy" id="1858794"/>
    <lineage>
        <taxon>Bacteria</taxon>
        <taxon>Bacillati</taxon>
        <taxon>Actinomycetota</taxon>
        <taxon>Actinomycetes</taxon>
        <taxon>Mycobacteriales</taxon>
        <taxon>Mycobacteriaceae</taxon>
        <taxon>Mycobacterium</taxon>
    </lineage>
</organism>
<gene>
    <name evidence="1" type="ORF">C1Y40_05712</name>
</gene>